<comment type="cofactor">
    <cofactor evidence="2">
        <name>a divalent metal cation</name>
        <dbReference type="ChEBI" id="CHEBI:60240"/>
    </cofactor>
</comment>
<protein>
    <recommendedName>
        <fullName evidence="2">Phosphoesterase</fullName>
        <ecNumber evidence="2">3.1.4.-</ecNumber>
    </recommendedName>
</protein>
<proteinExistence type="inferred from homology"/>
<dbReference type="InterPro" id="IPR029052">
    <property type="entry name" value="Metallo-depent_PP-like"/>
</dbReference>
<name>A0A1I2RXQ0_9BACL</name>
<dbReference type="SUPFAM" id="SSF56300">
    <property type="entry name" value="Metallo-dependent phosphatases"/>
    <property type="match status" value="1"/>
</dbReference>
<dbReference type="PANTHER" id="PTHR11124">
    <property type="entry name" value="VACUOLAR SORTING PROTEIN VPS29"/>
    <property type="match status" value="1"/>
</dbReference>
<dbReference type="InterPro" id="IPR000979">
    <property type="entry name" value="Phosphodiesterase_MJ0936/Vps29"/>
</dbReference>
<sequence>MKGLIVSDTHGFTHELSTVKQRYAGQLDFMIHCGDSELQPDRPEMDGFVAVEGNCDYMGAYPNECTKRFGALNFFVAHGHLLGARQSPARLCYRGLEEKANVVCYGHTHFAGCFQEEGMIVINPGSLRLPRNYQEGTYVIFEYDEEKQQAQVAYYNFAGQSVDMFSKTFTLNLNE</sequence>
<organism evidence="4 5">
    <name type="scientific">Sporolactobacillus nakayamae</name>
    <dbReference type="NCBI Taxonomy" id="269670"/>
    <lineage>
        <taxon>Bacteria</taxon>
        <taxon>Bacillati</taxon>
        <taxon>Bacillota</taxon>
        <taxon>Bacilli</taxon>
        <taxon>Bacillales</taxon>
        <taxon>Sporolactobacillaceae</taxon>
        <taxon>Sporolactobacillus</taxon>
    </lineage>
</organism>
<keyword evidence="2" id="KW-0479">Metal-binding</keyword>
<evidence type="ECO:0000256" key="1">
    <source>
        <dbReference type="ARBA" id="ARBA00008950"/>
    </source>
</evidence>
<feature type="domain" description="Calcineurin-like phosphoesterase" evidence="3">
    <location>
        <begin position="1"/>
        <end position="145"/>
    </location>
</feature>
<reference evidence="5" key="1">
    <citation type="submission" date="2016-10" db="EMBL/GenBank/DDBJ databases">
        <authorList>
            <person name="Varghese N."/>
            <person name="Submissions S."/>
        </authorList>
    </citation>
    <scope>NUCLEOTIDE SEQUENCE [LARGE SCALE GENOMIC DNA]</scope>
    <source>
        <strain evidence="5">ATCC 700379</strain>
    </source>
</reference>
<dbReference type="Gene3D" id="3.60.21.10">
    <property type="match status" value="1"/>
</dbReference>
<dbReference type="EC" id="3.1.4.-" evidence="2"/>
<evidence type="ECO:0000313" key="5">
    <source>
        <dbReference type="Proteomes" id="UP000198752"/>
    </source>
</evidence>
<dbReference type="GO" id="GO:0046872">
    <property type="term" value="F:metal ion binding"/>
    <property type="evidence" value="ECO:0007669"/>
    <property type="project" value="UniProtKB-KW"/>
</dbReference>
<evidence type="ECO:0000259" key="3">
    <source>
        <dbReference type="Pfam" id="PF12850"/>
    </source>
</evidence>
<dbReference type="NCBIfam" id="TIGR00040">
    <property type="entry name" value="yfcE"/>
    <property type="match status" value="1"/>
</dbReference>
<evidence type="ECO:0000313" key="4">
    <source>
        <dbReference type="EMBL" id="SFG44853.1"/>
    </source>
</evidence>
<dbReference type="InterPro" id="IPR024654">
    <property type="entry name" value="Calcineurin-like_PHP_lpxH"/>
</dbReference>
<dbReference type="Proteomes" id="UP000198752">
    <property type="component" value="Unassembled WGS sequence"/>
</dbReference>
<dbReference type="Pfam" id="PF12850">
    <property type="entry name" value="Metallophos_2"/>
    <property type="match status" value="1"/>
</dbReference>
<dbReference type="STRING" id="269670.SAMN02982927_01770"/>
<comment type="similarity">
    <text evidence="1 2">Belongs to the metallophosphoesterase superfamily. YfcE family.</text>
</comment>
<dbReference type="AlphaFoldDB" id="A0A1I2RXQ0"/>
<gene>
    <name evidence="4" type="ORF">SAMN02982927_01770</name>
</gene>
<dbReference type="RefSeq" id="WP_093672088.1">
    <property type="nucleotide sequence ID" value="NZ_FOOY01000010.1"/>
</dbReference>
<keyword evidence="5" id="KW-1185">Reference proteome</keyword>
<dbReference type="EMBL" id="FOOY01000010">
    <property type="protein sequence ID" value="SFG44853.1"/>
    <property type="molecule type" value="Genomic_DNA"/>
</dbReference>
<dbReference type="OrthoDB" id="9800565at2"/>
<dbReference type="GO" id="GO:0016787">
    <property type="term" value="F:hydrolase activity"/>
    <property type="evidence" value="ECO:0007669"/>
    <property type="project" value="UniProtKB-UniRule"/>
</dbReference>
<accession>A0A1I2RXQ0</accession>
<evidence type="ECO:0000256" key="2">
    <source>
        <dbReference type="RuleBase" id="RU362039"/>
    </source>
</evidence>